<reference evidence="2 3" key="1">
    <citation type="submission" date="2020-04" db="EMBL/GenBank/DDBJ databases">
        <title>Novel species.</title>
        <authorList>
            <person name="Teo W.F.A."/>
            <person name="Lipun K."/>
            <person name="Srisuk N."/>
            <person name="Duangmal K."/>
        </authorList>
    </citation>
    <scope>NUCLEOTIDE SEQUENCE [LARGE SCALE GENOMIC DNA]</scope>
    <source>
        <strain evidence="2 3">K13G38</strain>
    </source>
</reference>
<comment type="caution">
    <text evidence="2">The sequence shown here is derived from an EMBL/GenBank/DDBJ whole genome shotgun (WGS) entry which is preliminary data.</text>
</comment>
<protein>
    <submittedName>
        <fullName evidence="2">Uncharacterized protein</fullName>
    </submittedName>
</protein>
<proteinExistence type="predicted"/>
<sequence length="65" mass="7835">MRNDWIFDAVQAEVVYRTEELYKAGQGTRPLRRRRWRLGRKHAEIKIPEQRRPSRDESPSRVSAQ</sequence>
<feature type="compositionally biased region" description="Basic and acidic residues" evidence="1">
    <location>
        <begin position="42"/>
        <end position="59"/>
    </location>
</feature>
<accession>A0ABX1IZX2</accession>
<dbReference type="EMBL" id="JAAXLS010000004">
    <property type="protein sequence ID" value="NKQ53063.1"/>
    <property type="molecule type" value="Genomic_DNA"/>
</dbReference>
<feature type="region of interest" description="Disordered" evidence="1">
    <location>
        <begin position="42"/>
        <end position="65"/>
    </location>
</feature>
<keyword evidence="3" id="KW-1185">Reference proteome</keyword>
<gene>
    <name evidence="2" type="ORF">HFP15_09230</name>
</gene>
<evidence type="ECO:0000313" key="3">
    <source>
        <dbReference type="Proteomes" id="UP000715441"/>
    </source>
</evidence>
<dbReference type="Proteomes" id="UP000715441">
    <property type="component" value="Unassembled WGS sequence"/>
</dbReference>
<organism evidence="2 3">
    <name type="scientific">Amycolatopsis acididurans</name>
    <dbReference type="NCBI Taxonomy" id="2724524"/>
    <lineage>
        <taxon>Bacteria</taxon>
        <taxon>Bacillati</taxon>
        <taxon>Actinomycetota</taxon>
        <taxon>Actinomycetes</taxon>
        <taxon>Pseudonocardiales</taxon>
        <taxon>Pseudonocardiaceae</taxon>
        <taxon>Amycolatopsis</taxon>
    </lineage>
</organism>
<dbReference type="RefSeq" id="WP_168513616.1">
    <property type="nucleotide sequence ID" value="NZ_JAAXLS010000004.1"/>
</dbReference>
<evidence type="ECO:0000256" key="1">
    <source>
        <dbReference type="SAM" id="MobiDB-lite"/>
    </source>
</evidence>
<evidence type="ECO:0000313" key="2">
    <source>
        <dbReference type="EMBL" id="NKQ53063.1"/>
    </source>
</evidence>
<name>A0ABX1IZX2_9PSEU</name>